<organism evidence="1">
    <name type="scientific">marine sediment metagenome</name>
    <dbReference type="NCBI Taxonomy" id="412755"/>
    <lineage>
        <taxon>unclassified sequences</taxon>
        <taxon>metagenomes</taxon>
        <taxon>ecological metagenomes</taxon>
    </lineage>
</organism>
<gene>
    <name evidence="1" type="ORF">S01H4_37954</name>
</gene>
<comment type="caution">
    <text evidence="1">The sequence shown here is derived from an EMBL/GenBank/DDBJ whole genome shotgun (WGS) entry which is preliminary data.</text>
</comment>
<name>X1E527_9ZZZZ</name>
<dbReference type="EMBL" id="BART01020424">
    <property type="protein sequence ID" value="GAH03778.1"/>
    <property type="molecule type" value="Genomic_DNA"/>
</dbReference>
<sequence length="288" mass="33784">TVTYEIQDPEEIRYFETERTMSKYGKIRAIVVEKGTGSSRKRMAIYTNGGEDEISSERVVQLICRRWGQENFIKELLLKHFINYSPGYVKEWLEEQPMVDNPEVKELKKKKAGLVSMLNKLKVQLADKLLKDAEQDGSWEVIKSSEILLRADIARIDNDILLLSHERDGLPAEVPFDQAHKGKRLLKFNYEKKRFLDCIKIYTYDMEKKMCRLLLNHYGKEKEILPALSMIVRRGGHMKLEHGTLEVVLRRFKNRRIDYAARHLCEDINTMHPVTLDSYHLPIRFSVT</sequence>
<dbReference type="AlphaFoldDB" id="X1E527"/>
<feature type="non-terminal residue" evidence="1">
    <location>
        <position position="1"/>
    </location>
</feature>
<dbReference type="Pfam" id="PF21804">
    <property type="entry name" value="Transposase_29"/>
    <property type="match status" value="1"/>
</dbReference>
<accession>X1E527</accession>
<dbReference type="InterPro" id="IPR049343">
    <property type="entry name" value="Transposase_29"/>
</dbReference>
<proteinExistence type="predicted"/>
<evidence type="ECO:0000313" key="1">
    <source>
        <dbReference type="EMBL" id="GAH03778.1"/>
    </source>
</evidence>
<protein>
    <submittedName>
        <fullName evidence="1">Uncharacterized protein</fullName>
    </submittedName>
</protein>
<reference evidence="1" key="1">
    <citation type="journal article" date="2014" name="Front. Microbiol.">
        <title>High frequency of phylogenetically diverse reductive dehalogenase-homologous genes in deep subseafloor sedimentary metagenomes.</title>
        <authorList>
            <person name="Kawai M."/>
            <person name="Futagami T."/>
            <person name="Toyoda A."/>
            <person name="Takaki Y."/>
            <person name="Nishi S."/>
            <person name="Hori S."/>
            <person name="Arai W."/>
            <person name="Tsubouchi T."/>
            <person name="Morono Y."/>
            <person name="Uchiyama I."/>
            <person name="Ito T."/>
            <person name="Fujiyama A."/>
            <person name="Inagaki F."/>
            <person name="Takami H."/>
        </authorList>
    </citation>
    <scope>NUCLEOTIDE SEQUENCE</scope>
    <source>
        <strain evidence="1">Expedition CK06-06</strain>
    </source>
</reference>